<evidence type="ECO:0000256" key="1">
    <source>
        <dbReference type="ARBA" id="ARBA00010333"/>
    </source>
</evidence>
<dbReference type="OrthoDB" id="10056896at2759"/>
<keyword evidence="5" id="KW-0812">Transmembrane</keyword>
<evidence type="ECO:0000256" key="4">
    <source>
        <dbReference type="SAM" id="MobiDB-lite"/>
    </source>
</evidence>
<comment type="caution">
    <text evidence="7">The sequence shown here is derived from an EMBL/GenBank/DDBJ whole genome shotgun (WGS) entry which is preliminary data.</text>
</comment>
<keyword evidence="8" id="KW-1185">Reference proteome</keyword>
<protein>
    <submittedName>
        <fullName evidence="7">Extracellular solute-binding protein</fullName>
    </submittedName>
</protein>
<feature type="compositionally biased region" description="Low complexity" evidence="4">
    <location>
        <begin position="66"/>
        <end position="75"/>
    </location>
</feature>
<feature type="region of interest" description="Disordered" evidence="4">
    <location>
        <begin position="302"/>
        <end position="333"/>
    </location>
</feature>
<gene>
    <name evidence="7" type="ORF">SEMRO_2718_G335420.1</name>
</gene>
<dbReference type="SUPFAM" id="SSF53850">
    <property type="entry name" value="Periplasmic binding protein-like II"/>
    <property type="match status" value="2"/>
</dbReference>
<reference evidence="7" key="1">
    <citation type="submission" date="2020-06" db="EMBL/GenBank/DDBJ databases">
        <authorList>
            <consortium name="Plant Systems Biology data submission"/>
        </authorList>
    </citation>
    <scope>NUCLEOTIDE SEQUENCE</scope>
    <source>
        <strain evidence="7">D6</strain>
    </source>
</reference>
<feature type="compositionally biased region" description="Basic and acidic residues" evidence="4">
    <location>
        <begin position="110"/>
        <end position="126"/>
    </location>
</feature>
<comment type="similarity">
    <text evidence="1">Belongs to the bacterial solute-binding protein 3 family.</text>
</comment>
<feature type="region of interest" description="Disordered" evidence="4">
    <location>
        <begin position="1"/>
        <end position="205"/>
    </location>
</feature>
<keyword evidence="5" id="KW-1133">Transmembrane helix</keyword>
<dbReference type="AlphaFoldDB" id="A0A9N8HWM7"/>
<feature type="transmembrane region" description="Helical" evidence="5">
    <location>
        <begin position="276"/>
        <end position="297"/>
    </location>
</feature>
<feature type="compositionally biased region" description="Basic and acidic residues" evidence="4">
    <location>
        <begin position="87"/>
        <end position="102"/>
    </location>
</feature>
<dbReference type="EMBL" id="CAICTM010002716">
    <property type="protein sequence ID" value="CAB9530033.1"/>
    <property type="molecule type" value="Genomic_DNA"/>
</dbReference>
<evidence type="ECO:0000256" key="5">
    <source>
        <dbReference type="SAM" id="Phobius"/>
    </source>
</evidence>
<proteinExistence type="inferred from homology"/>
<evidence type="ECO:0000256" key="3">
    <source>
        <dbReference type="ARBA" id="ARBA00022729"/>
    </source>
</evidence>
<organism evidence="7 8">
    <name type="scientific">Seminavis robusta</name>
    <dbReference type="NCBI Taxonomy" id="568900"/>
    <lineage>
        <taxon>Eukaryota</taxon>
        <taxon>Sar</taxon>
        <taxon>Stramenopiles</taxon>
        <taxon>Ochrophyta</taxon>
        <taxon>Bacillariophyta</taxon>
        <taxon>Bacillariophyceae</taxon>
        <taxon>Bacillariophycidae</taxon>
        <taxon>Naviculales</taxon>
        <taxon>Naviculaceae</taxon>
        <taxon>Seminavis</taxon>
    </lineage>
</organism>
<dbReference type="SMART" id="SM00062">
    <property type="entry name" value="PBPb"/>
    <property type="match status" value="1"/>
</dbReference>
<dbReference type="InterPro" id="IPR001638">
    <property type="entry name" value="Solute-binding_3/MltF_N"/>
</dbReference>
<keyword evidence="2" id="KW-0813">Transport</keyword>
<keyword evidence="3" id="KW-0732">Signal</keyword>
<evidence type="ECO:0000313" key="7">
    <source>
        <dbReference type="EMBL" id="CAB9530033.1"/>
    </source>
</evidence>
<dbReference type="Pfam" id="PF00497">
    <property type="entry name" value="SBP_bac_3"/>
    <property type="match status" value="1"/>
</dbReference>
<dbReference type="Gene3D" id="3.40.190.10">
    <property type="entry name" value="Periplasmic binding protein-like II"/>
    <property type="match status" value="3"/>
</dbReference>
<feature type="domain" description="Solute-binding protein family 3/N-terminal" evidence="6">
    <location>
        <begin position="350"/>
        <end position="591"/>
    </location>
</feature>
<accession>A0A9N8HWM7</accession>
<feature type="compositionally biased region" description="Acidic residues" evidence="4">
    <location>
        <begin position="191"/>
        <end position="204"/>
    </location>
</feature>
<dbReference type="PANTHER" id="PTHR30085:SF6">
    <property type="entry name" value="ABC TRANSPORTER GLUTAMINE-BINDING PROTEIN GLNH"/>
    <property type="match status" value="1"/>
</dbReference>
<dbReference type="GO" id="GO:0006865">
    <property type="term" value="P:amino acid transport"/>
    <property type="evidence" value="ECO:0007669"/>
    <property type="project" value="TreeGrafter"/>
</dbReference>
<sequence>MSSFAGTTARNHRYEAESVYEEEEAMKQSHLAADPSSEGPTEEWARREKSSLDSNTPESPSEEGTESTSSASASGDVERASPASEEIDQKMKAKPLFHDELGSPKSPARLHPEQAHYGDDSNEKQVDSLLVEEEETTSLAAAKLPAQPFCDSEPDERSSSSLEEYDGYQSAGAMAEKQDESDAENSPLFPADEESPEGADEEAPAELVQATLIRDVDESSHASDVDPFSMDDSGMMPPPTELMRDSTGFVTLQSDLAVVEAKPVDLANSKTMSRKLICAVMGALLFVIAALSVGFVVSAKNKGDDRDVADGENAGANNGTESAPNPAAQTSLSPTPALVPVLQRLQQGGTLRCGVVPNPGLFYTTTTPGTEQVEAHGFDAALCKAIAAAATGDPERVEFVSYAFPDVLPGLNAGEVDVVAAGLTHTMERQVYHTHSRAGFAFTMPYLYQGMQLAGQPSFVECGDKGLEFIAACGDIMVCVVDRSTHQQMLSSFLPGQKLVARDTGGELRDSFASGACNVIAHEGYTLAESLVREAGYEGDYLVGRTLFSKEPLAMATSGEDARFADFTNIVLNALIEAEASGITQSTAQSMDETDAFGPEYTDMLRNAVAAGGNYGELYAQFLEPYSMRQGLNMINFGNHSDTGLLYSHPFGSIANLIGQPGKTLAEIAERGSLRCGLRPNRPGFAETEFLNETEPQLPPAIGELNAIGMEADYCRAVAASAFLGGSSKVEFVEIADQEAGFALLASGEIDIVAGATWNFQNEVRVPGVEEGFAFSQPYFYGNSDNRVLEENLCMATKEGDHTWSSFVYWIVAAVVQAEESGVDQGMSNGMPNVALFGSNFELMFQDAILAIGNYHEMYQKHMGGRIRRTGRNLLNGNVGPQLYPIPGLLN</sequence>
<feature type="compositionally biased region" description="Polar residues" evidence="4">
    <location>
        <begin position="315"/>
        <end position="333"/>
    </location>
</feature>
<name>A0A9N8HWM7_9STRA</name>
<evidence type="ECO:0000259" key="6">
    <source>
        <dbReference type="SMART" id="SM00062"/>
    </source>
</evidence>
<dbReference type="PANTHER" id="PTHR30085">
    <property type="entry name" value="AMINO ACID ABC TRANSPORTER PERMEASE"/>
    <property type="match status" value="1"/>
</dbReference>
<evidence type="ECO:0000313" key="8">
    <source>
        <dbReference type="Proteomes" id="UP001153069"/>
    </source>
</evidence>
<keyword evidence="5" id="KW-0472">Membrane</keyword>
<evidence type="ECO:0000256" key="2">
    <source>
        <dbReference type="ARBA" id="ARBA00022448"/>
    </source>
</evidence>
<dbReference type="InterPro" id="IPR051455">
    <property type="entry name" value="Bact_solute-bind_prot3"/>
</dbReference>
<dbReference type="Proteomes" id="UP001153069">
    <property type="component" value="Unassembled WGS sequence"/>
</dbReference>